<keyword evidence="6" id="KW-1185">Reference proteome</keyword>
<accession>A0ABW0PQL6</accession>
<comment type="caution">
    <text evidence="5">The sequence shown here is derived from an EMBL/GenBank/DDBJ whole genome shotgun (WGS) entry which is preliminary data.</text>
</comment>
<name>A0ABW0PQL6_9HYPH</name>
<proteinExistence type="inferred from homology"/>
<keyword evidence="4" id="KW-0460">Magnesium</keyword>
<protein>
    <recommendedName>
        <fullName evidence="4">5-formyltetrahydrofolate cyclo-ligase</fullName>
        <ecNumber evidence="4">6.3.3.2</ecNumber>
    </recommendedName>
</protein>
<dbReference type="PANTHER" id="PTHR23407">
    <property type="entry name" value="ATPASE INHIBITOR/5-FORMYLTETRAHYDROFOLATE CYCLO-LIGASE"/>
    <property type="match status" value="1"/>
</dbReference>
<dbReference type="InterPro" id="IPR037171">
    <property type="entry name" value="NagB/RpiA_transferase-like"/>
</dbReference>
<evidence type="ECO:0000256" key="2">
    <source>
        <dbReference type="ARBA" id="ARBA00022741"/>
    </source>
</evidence>
<dbReference type="Gene3D" id="3.40.50.10420">
    <property type="entry name" value="NagB/RpiA/CoA transferase-like"/>
    <property type="match status" value="1"/>
</dbReference>
<evidence type="ECO:0000313" key="6">
    <source>
        <dbReference type="Proteomes" id="UP001596150"/>
    </source>
</evidence>
<dbReference type="NCBIfam" id="TIGR02727">
    <property type="entry name" value="MTHFS_bact"/>
    <property type="match status" value="1"/>
</dbReference>
<dbReference type="EMBL" id="JBHSML010000001">
    <property type="protein sequence ID" value="MFC5514324.1"/>
    <property type="molecule type" value="Genomic_DNA"/>
</dbReference>
<reference evidence="6" key="1">
    <citation type="journal article" date="2019" name="Int. J. Syst. Evol. Microbiol.">
        <title>The Global Catalogue of Microorganisms (GCM) 10K type strain sequencing project: providing services to taxonomists for standard genome sequencing and annotation.</title>
        <authorList>
            <consortium name="The Broad Institute Genomics Platform"/>
            <consortium name="The Broad Institute Genome Sequencing Center for Infectious Disease"/>
            <person name="Wu L."/>
            <person name="Ma J."/>
        </authorList>
    </citation>
    <scope>NUCLEOTIDE SEQUENCE [LARGE SCALE GENOMIC DNA]</scope>
    <source>
        <strain evidence="6">KACC 12633</strain>
    </source>
</reference>
<dbReference type="GO" id="GO:0030272">
    <property type="term" value="F:5-formyltetrahydrofolate cyclo-ligase activity"/>
    <property type="evidence" value="ECO:0007669"/>
    <property type="project" value="UniProtKB-EC"/>
</dbReference>
<dbReference type="InterPro" id="IPR002698">
    <property type="entry name" value="FTHF_cligase"/>
</dbReference>
<keyword evidence="2 4" id="KW-0547">Nucleotide-binding</keyword>
<sequence>MTNKNQLRAAALVRRDAVGPLARAAFTTGSLRNAGGLFDQPGRIVSGYWPIRSEADPRPLLEQARLAGASIALPVLLDAETLRFRRWEPDSVLEPAGFGTLGPAAHAPFIVPDIVILPLSAFDRRGHRIGYGKGHYDRAVAQLFASGAQPLLVGLAFAVQEVDKVPFEPHDIPLDYILTEDELIAAPKLG</sequence>
<dbReference type="SUPFAM" id="SSF100950">
    <property type="entry name" value="NagB/RpiA/CoA transferase-like"/>
    <property type="match status" value="1"/>
</dbReference>
<evidence type="ECO:0000256" key="3">
    <source>
        <dbReference type="ARBA" id="ARBA00022840"/>
    </source>
</evidence>
<dbReference type="PIRSF" id="PIRSF006806">
    <property type="entry name" value="FTHF_cligase"/>
    <property type="match status" value="1"/>
</dbReference>
<dbReference type="Proteomes" id="UP001596150">
    <property type="component" value="Unassembled WGS sequence"/>
</dbReference>
<evidence type="ECO:0000313" key="5">
    <source>
        <dbReference type="EMBL" id="MFC5514324.1"/>
    </source>
</evidence>
<gene>
    <name evidence="5" type="ORF">ACFPP9_00965</name>
</gene>
<organism evidence="5 6">
    <name type="scientific">Kaistia terrae</name>
    <dbReference type="NCBI Taxonomy" id="537017"/>
    <lineage>
        <taxon>Bacteria</taxon>
        <taxon>Pseudomonadati</taxon>
        <taxon>Pseudomonadota</taxon>
        <taxon>Alphaproteobacteria</taxon>
        <taxon>Hyphomicrobiales</taxon>
        <taxon>Kaistiaceae</taxon>
        <taxon>Kaistia</taxon>
    </lineage>
</organism>
<comment type="similarity">
    <text evidence="1 4">Belongs to the 5-formyltetrahydrofolate cyclo-ligase family.</text>
</comment>
<dbReference type="EC" id="6.3.3.2" evidence="4"/>
<keyword evidence="4" id="KW-0479">Metal-binding</keyword>
<comment type="cofactor">
    <cofactor evidence="4">
        <name>Mg(2+)</name>
        <dbReference type="ChEBI" id="CHEBI:18420"/>
    </cofactor>
</comment>
<evidence type="ECO:0000256" key="1">
    <source>
        <dbReference type="ARBA" id="ARBA00010638"/>
    </source>
</evidence>
<keyword evidence="3 4" id="KW-0067">ATP-binding</keyword>
<dbReference type="Pfam" id="PF01812">
    <property type="entry name" value="5-FTHF_cyc-lig"/>
    <property type="match status" value="1"/>
</dbReference>
<keyword evidence="5" id="KW-0436">Ligase</keyword>
<dbReference type="InterPro" id="IPR024185">
    <property type="entry name" value="FTHF_cligase-like_sf"/>
</dbReference>
<comment type="catalytic activity">
    <reaction evidence="4">
        <text>(6S)-5-formyl-5,6,7,8-tetrahydrofolate + ATP = (6R)-5,10-methenyltetrahydrofolate + ADP + phosphate</text>
        <dbReference type="Rhea" id="RHEA:10488"/>
        <dbReference type="ChEBI" id="CHEBI:30616"/>
        <dbReference type="ChEBI" id="CHEBI:43474"/>
        <dbReference type="ChEBI" id="CHEBI:57455"/>
        <dbReference type="ChEBI" id="CHEBI:57457"/>
        <dbReference type="ChEBI" id="CHEBI:456216"/>
        <dbReference type="EC" id="6.3.3.2"/>
    </reaction>
</comment>
<dbReference type="RefSeq" id="WP_266344940.1">
    <property type="nucleotide sequence ID" value="NZ_JAPKNH010000006.1"/>
</dbReference>
<evidence type="ECO:0000256" key="4">
    <source>
        <dbReference type="RuleBase" id="RU361279"/>
    </source>
</evidence>
<dbReference type="PANTHER" id="PTHR23407:SF1">
    <property type="entry name" value="5-FORMYLTETRAHYDROFOLATE CYCLO-LIGASE"/>
    <property type="match status" value="1"/>
</dbReference>